<gene>
    <name evidence="4" type="primary">mtnU</name>
    <name evidence="3" type="ORF">LS41612_20510</name>
    <name evidence="4" type="ORF">NCTC10338_00567</name>
</gene>
<evidence type="ECO:0000313" key="6">
    <source>
        <dbReference type="Proteomes" id="UP000255295"/>
    </source>
</evidence>
<dbReference type="CDD" id="cd07583">
    <property type="entry name" value="nitrilase_5"/>
    <property type="match status" value="1"/>
</dbReference>
<dbReference type="EMBL" id="UFSZ01000001">
    <property type="protein sequence ID" value="SUV15501.1"/>
    <property type="molecule type" value="Genomic_DNA"/>
</dbReference>
<sequence>MKIGCIQLNVGFGKVEENFARAEEKIREAATLGAEIIVLPEMWNTGYALEKLPELADVDGERAKAFLQGLAMELGVHIVGGSVATKKGDKFFNTMYTFDKDGKLVGEYSKAHLFRLMDEHLFLEAGDEMNRFALGDIEAAGVICYDIRFPEWLRAHALTGAKVLFVPAQWPTPRIDHWKTLLQARAIENQCFVIAVNRIANKVENFNGQSMVIQPWGEVLWIGADDEEVAVIDVDFSIVDEVRGRIPVYDDRRPGLYSMCQSPKKF</sequence>
<dbReference type="PANTHER" id="PTHR23088">
    <property type="entry name" value="NITRILASE-RELATED"/>
    <property type="match status" value="1"/>
</dbReference>
<accession>A0A2S0K5E5</accession>
<keyword evidence="3" id="KW-0378">Hydrolase</keyword>
<organism evidence="3 5">
    <name type="scientific">Lysinibacillus sphaericus</name>
    <name type="common">Bacillus sphaericus</name>
    <dbReference type="NCBI Taxonomy" id="1421"/>
    <lineage>
        <taxon>Bacteria</taxon>
        <taxon>Bacillati</taxon>
        <taxon>Bacillota</taxon>
        <taxon>Bacilli</taxon>
        <taxon>Bacillales</taxon>
        <taxon>Bacillaceae</taxon>
        <taxon>Lysinibacillus</taxon>
    </lineage>
</organism>
<dbReference type="Proteomes" id="UP000238825">
    <property type="component" value="Chromosome"/>
</dbReference>
<dbReference type="InterPro" id="IPR003010">
    <property type="entry name" value="C-N_Hydrolase"/>
</dbReference>
<dbReference type="PANTHER" id="PTHR23088:SF27">
    <property type="entry name" value="DEAMINATED GLUTATHIONE AMIDASE"/>
    <property type="match status" value="1"/>
</dbReference>
<reference evidence="4 6" key="2">
    <citation type="submission" date="2018-06" db="EMBL/GenBank/DDBJ databases">
        <authorList>
            <consortium name="Pathogen Informatics"/>
            <person name="Doyle S."/>
        </authorList>
    </citation>
    <scope>NUCLEOTIDE SEQUENCE [LARGE SCALE GENOMIC DNA]</scope>
    <source>
        <strain evidence="4 6">NCTC10338</strain>
    </source>
</reference>
<name>A0A2S0K5E5_LYSSH</name>
<dbReference type="EC" id="3.5.1.100" evidence="4"/>
<dbReference type="Proteomes" id="UP000255295">
    <property type="component" value="Unassembled WGS sequence"/>
</dbReference>
<dbReference type="PROSITE" id="PS50263">
    <property type="entry name" value="CN_HYDROLASE"/>
    <property type="match status" value="1"/>
</dbReference>
<evidence type="ECO:0000313" key="3">
    <source>
        <dbReference type="EMBL" id="AVK98529.1"/>
    </source>
</evidence>
<dbReference type="EMBL" id="CP019980">
    <property type="protein sequence ID" value="AVK98529.1"/>
    <property type="molecule type" value="Genomic_DNA"/>
</dbReference>
<dbReference type="RefSeq" id="WP_024362809.1">
    <property type="nucleotide sequence ID" value="NZ_BJNS01000026.1"/>
</dbReference>
<proteinExistence type="inferred from homology"/>
<dbReference type="GeneID" id="48278593"/>
<dbReference type="SUPFAM" id="SSF56317">
    <property type="entry name" value="Carbon-nitrogen hydrolase"/>
    <property type="match status" value="1"/>
</dbReference>
<dbReference type="InterPro" id="IPR036526">
    <property type="entry name" value="C-N_Hydrolase_sf"/>
</dbReference>
<feature type="domain" description="CN hydrolase" evidence="2">
    <location>
        <begin position="1"/>
        <end position="236"/>
    </location>
</feature>
<dbReference type="GO" id="GO:0016787">
    <property type="term" value="F:hydrolase activity"/>
    <property type="evidence" value="ECO:0007669"/>
    <property type="project" value="UniProtKB-KW"/>
</dbReference>
<evidence type="ECO:0000256" key="1">
    <source>
        <dbReference type="ARBA" id="ARBA00010613"/>
    </source>
</evidence>
<evidence type="ECO:0000259" key="2">
    <source>
        <dbReference type="PROSITE" id="PS50263"/>
    </source>
</evidence>
<dbReference type="AlphaFoldDB" id="A0A2S0K5E5"/>
<evidence type="ECO:0000313" key="5">
    <source>
        <dbReference type="Proteomes" id="UP000238825"/>
    </source>
</evidence>
<comment type="similarity">
    <text evidence="1">Belongs to the carbon-nitrogen hydrolase superfamily. NIT1/NIT2 family.</text>
</comment>
<protein>
    <submittedName>
        <fullName evidence="3 4">Hydrolase</fullName>
        <ecNumber evidence="4">3.5.-.-</ecNumber>
        <ecNumber evidence="4">3.5.1.100</ecNumber>
    </submittedName>
</protein>
<dbReference type="Gene3D" id="3.60.110.10">
    <property type="entry name" value="Carbon-nitrogen hydrolase"/>
    <property type="match status" value="1"/>
</dbReference>
<dbReference type="Pfam" id="PF00795">
    <property type="entry name" value="CN_hydrolase"/>
    <property type="match status" value="1"/>
</dbReference>
<reference evidence="3 5" key="1">
    <citation type="submission" date="2017-03" db="EMBL/GenBank/DDBJ databases">
        <title>The whole genome sequencing and assembly of Lysinibacillus sphaericus DSM 28T strain.</title>
        <authorList>
            <person name="Lee Y.-J."/>
            <person name="Yi H."/>
            <person name="Bahn Y.-S."/>
            <person name="Kim J.F."/>
            <person name="Lee D.-W."/>
        </authorList>
    </citation>
    <scope>NUCLEOTIDE SEQUENCE [LARGE SCALE GENOMIC DNA]</scope>
    <source>
        <strain evidence="3 5">DSM 28</strain>
    </source>
</reference>
<dbReference type="EC" id="3.5.-.-" evidence="4"/>
<evidence type="ECO:0000313" key="4">
    <source>
        <dbReference type="EMBL" id="SUV15501.1"/>
    </source>
</evidence>